<comment type="caution">
    <text evidence="1">The sequence shown here is derived from an EMBL/GenBank/DDBJ whole genome shotgun (WGS) entry which is preliminary data.</text>
</comment>
<dbReference type="Proteomes" id="UP000814128">
    <property type="component" value="Unassembled WGS sequence"/>
</dbReference>
<organism evidence="1 2">
    <name type="scientific">Vararia minispora EC-137</name>
    <dbReference type="NCBI Taxonomy" id="1314806"/>
    <lineage>
        <taxon>Eukaryota</taxon>
        <taxon>Fungi</taxon>
        <taxon>Dikarya</taxon>
        <taxon>Basidiomycota</taxon>
        <taxon>Agaricomycotina</taxon>
        <taxon>Agaricomycetes</taxon>
        <taxon>Russulales</taxon>
        <taxon>Lachnocladiaceae</taxon>
        <taxon>Vararia</taxon>
    </lineage>
</organism>
<gene>
    <name evidence="1" type="ORF">K488DRAFT_45216</name>
</gene>
<dbReference type="EMBL" id="MU273498">
    <property type="protein sequence ID" value="KAI0034572.1"/>
    <property type="molecule type" value="Genomic_DNA"/>
</dbReference>
<keyword evidence="2" id="KW-1185">Reference proteome</keyword>
<name>A0ACB8QSB9_9AGAM</name>
<evidence type="ECO:0000313" key="2">
    <source>
        <dbReference type="Proteomes" id="UP000814128"/>
    </source>
</evidence>
<proteinExistence type="predicted"/>
<reference evidence="1" key="2">
    <citation type="journal article" date="2022" name="New Phytol.">
        <title>Evolutionary transition to the ectomycorrhizal habit in the genomes of a hyperdiverse lineage of mushroom-forming fungi.</title>
        <authorList>
            <person name="Looney B."/>
            <person name="Miyauchi S."/>
            <person name="Morin E."/>
            <person name="Drula E."/>
            <person name="Courty P.E."/>
            <person name="Kohler A."/>
            <person name="Kuo A."/>
            <person name="LaButti K."/>
            <person name="Pangilinan J."/>
            <person name="Lipzen A."/>
            <person name="Riley R."/>
            <person name="Andreopoulos W."/>
            <person name="He G."/>
            <person name="Johnson J."/>
            <person name="Nolan M."/>
            <person name="Tritt A."/>
            <person name="Barry K.W."/>
            <person name="Grigoriev I.V."/>
            <person name="Nagy L.G."/>
            <person name="Hibbett D."/>
            <person name="Henrissat B."/>
            <person name="Matheny P.B."/>
            <person name="Labbe J."/>
            <person name="Martin F.M."/>
        </authorList>
    </citation>
    <scope>NUCLEOTIDE SEQUENCE</scope>
    <source>
        <strain evidence="1">EC-137</strain>
    </source>
</reference>
<protein>
    <submittedName>
        <fullName evidence="1">Uncharacterized protein</fullName>
    </submittedName>
</protein>
<evidence type="ECO:0000313" key="1">
    <source>
        <dbReference type="EMBL" id="KAI0034572.1"/>
    </source>
</evidence>
<sequence length="562" mass="59225">MQNTQSTLPSQPAQQQLPVSAAPEVATLTTQAEAPAPVAEITLATPVKRGPGRPRKVVDPNTPTPPKRPVGRPRKDGLPAGSVPYGPATPKRPVGRPRKDGLPAGSVHNSESSASAPPSLSQQWHAAAPFSTLTDALQPIDPPVAPGHPAQAVAAQPPPPLPLGPTAQGQALSDNWPDLLRTNPNTLVRSLIAALHVPHPPTRAGLSLEDAFKLHLQANSTVPGQTIPWLYATFKTFWLPSSPAWFSMAASASANVPAPEHRFLFWDPLPLVFNGIPCPYCNTSLMHRGCIRSGPLKVYDFGRPFFIIGCEYACTSAACSAALSGGRKFSSADPDIMRALPAMLRDELPAQLFFTQSHNSFSWDWSAGGVSRALWAVVHGALLAGLSRQAVTNIVLGTQEGGPLPPHTLKTESTSEQNMQQMSAGADADADGSPAGGQDQEPAPLLTDSAAQTENAQPVAGPSSAPPSAPTYASAPPPAAPYMAYPFGPYAYFQPQDLKRAGEAGGEPPAKRVRHCVKCGSKDCKGKGGRAFCKNACQDCGAMECPGRNSKRPDRTCKDAWE</sequence>
<reference evidence="1" key="1">
    <citation type="submission" date="2021-02" db="EMBL/GenBank/DDBJ databases">
        <authorList>
            <consortium name="DOE Joint Genome Institute"/>
            <person name="Ahrendt S."/>
            <person name="Looney B.P."/>
            <person name="Miyauchi S."/>
            <person name="Morin E."/>
            <person name="Drula E."/>
            <person name="Courty P.E."/>
            <person name="Chicoki N."/>
            <person name="Fauchery L."/>
            <person name="Kohler A."/>
            <person name="Kuo A."/>
            <person name="Labutti K."/>
            <person name="Pangilinan J."/>
            <person name="Lipzen A."/>
            <person name="Riley R."/>
            <person name="Andreopoulos W."/>
            <person name="He G."/>
            <person name="Johnson J."/>
            <person name="Barry K.W."/>
            <person name="Grigoriev I.V."/>
            <person name="Nagy L."/>
            <person name="Hibbett D."/>
            <person name="Henrissat B."/>
            <person name="Matheny P.B."/>
            <person name="Labbe J."/>
            <person name="Martin F."/>
        </authorList>
    </citation>
    <scope>NUCLEOTIDE SEQUENCE</scope>
    <source>
        <strain evidence="1">EC-137</strain>
    </source>
</reference>
<accession>A0ACB8QSB9</accession>